<dbReference type="Pfam" id="PF07956">
    <property type="entry name" value="DUF1690"/>
    <property type="match status" value="1"/>
</dbReference>
<dbReference type="Proteomes" id="UP000590412">
    <property type="component" value="Unassembled WGS sequence"/>
</dbReference>
<dbReference type="GO" id="GO:0042407">
    <property type="term" value="P:cristae formation"/>
    <property type="evidence" value="ECO:0007669"/>
    <property type="project" value="EnsemblFungi"/>
</dbReference>
<organism evidence="2 3">
    <name type="scientific">Candida parapsilosis</name>
    <name type="common">Yeast</name>
    <dbReference type="NCBI Taxonomy" id="5480"/>
    <lineage>
        <taxon>Eukaryota</taxon>
        <taxon>Fungi</taxon>
        <taxon>Dikarya</taxon>
        <taxon>Ascomycota</taxon>
        <taxon>Saccharomycotina</taxon>
        <taxon>Pichiomycetes</taxon>
        <taxon>Debaryomycetaceae</taxon>
        <taxon>Candida/Lodderomyces clade</taxon>
        <taxon>Candida</taxon>
    </lineage>
</organism>
<proteinExistence type="predicted"/>
<protein>
    <recommendedName>
        <fullName evidence="4">MICOS complex subunit MIC19</fullName>
    </recommendedName>
</protein>
<comment type="caution">
    <text evidence="2">The sequence shown here is derived from an EMBL/GenBank/DDBJ whole genome shotgun (WGS) entry which is preliminary data.</text>
</comment>
<gene>
    <name evidence="2" type="ORF">FOB60_001914</name>
</gene>
<dbReference type="GO" id="GO:0061617">
    <property type="term" value="C:MICOS complex"/>
    <property type="evidence" value="ECO:0007669"/>
    <property type="project" value="EnsemblFungi"/>
</dbReference>
<dbReference type="OrthoDB" id="5544375at2759"/>
<accession>A0A8X7NMS6</accession>
<reference evidence="2" key="1">
    <citation type="submission" date="2020-03" db="EMBL/GenBank/DDBJ databases">
        <title>FDA dAtabase for Regulatory Grade micrObial Sequences (FDA-ARGOS): Supporting development and validation of Infectious Disease Dx tests.</title>
        <authorList>
            <person name="Campos J."/>
            <person name="Goldberg B."/>
            <person name="Tallon L."/>
            <person name="Sadzewicz L."/>
            <person name="Vavikolanu K."/>
            <person name="Mehta A."/>
            <person name="Aluvathingal J."/>
            <person name="Nadendla S."/>
            <person name="Nandy P."/>
            <person name="Geyer C."/>
            <person name="Yan Y."/>
            <person name="Sichtig H."/>
        </authorList>
    </citation>
    <scope>NUCLEOTIDE SEQUENCE [LARGE SCALE GENOMIC DNA]</scope>
    <source>
        <strain evidence="2">FDAARGOS_652</strain>
    </source>
</reference>
<name>A0A8X7NMS6_CANPA</name>
<dbReference type="EMBL" id="JABWAB010000003">
    <property type="protein sequence ID" value="KAF6057359.1"/>
    <property type="molecule type" value="Genomic_DNA"/>
</dbReference>
<evidence type="ECO:0008006" key="4">
    <source>
        <dbReference type="Google" id="ProtNLM"/>
    </source>
</evidence>
<dbReference type="InterPro" id="IPR012471">
    <property type="entry name" value="DUF1690"/>
</dbReference>
<evidence type="ECO:0000256" key="1">
    <source>
        <dbReference type="SAM" id="MobiDB-lite"/>
    </source>
</evidence>
<sequence length="152" mass="17254">MGSNTSKPETKVFTPTTPVDFSSTFLSQLEQSPESDYSRAQYTEKYIQDRVAQELQKLEQQTIKKFKQTTNDAIANDKSDSSKSKLSVAESSAKIAKLTQLLQENAKLEQVDITPQVKDSREQVIKCLKDNQGKSLNCWDEVETFRTLVRNL</sequence>
<evidence type="ECO:0000313" key="3">
    <source>
        <dbReference type="Proteomes" id="UP000590412"/>
    </source>
</evidence>
<feature type="region of interest" description="Disordered" evidence="1">
    <location>
        <begin position="1"/>
        <end position="20"/>
    </location>
</feature>
<dbReference type="GO" id="GO:0044284">
    <property type="term" value="C:mitochondrial crista junction"/>
    <property type="evidence" value="ECO:0007669"/>
    <property type="project" value="EnsemblFungi"/>
</dbReference>
<dbReference type="AlphaFoldDB" id="A0A8X7NMS6"/>
<evidence type="ECO:0000313" key="2">
    <source>
        <dbReference type="EMBL" id="KAF6057359.1"/>
    </source>
</evidence>